<comment type="domain">
    <text evidence="6">Contains large globular domains required for ATP hydrolysis at each terminus and a third globular domain forming a flexible hinge near the middle of the molecule. These domains are separated by coiled-coil structures.</text>
</comment>
<dbReference type="InterPro" id="IPR010935">
    <property type="entry name" value="SMC_hinge"/>
</dbReference>
<evidence type="ECO:0000256" key="1">
    <source>
        <dbReference type="ARBA" id="ARBA00022490"/>
    </source>
</evidence>
<evidence type="ECO:0000256" key="6">
    <source>
        <dbReference type="HAMAP-Rule" id="MF_01894"/>
    </source>
</evidence>
<dbReference type="Gene3D" id="3.30.70.1620">
    <property type="match status" value="1"/>
</dbReference>
<dbReference type="InterPro" id="IPR003395">
    <property type="entry name" value="RecF/RecN/SMC_N"/>
</dbReference>
<comment type="caution">
    <text evidence="8">The sequence shown here is derived from an EMBL/GenBank/DDBJ whole genome shotgun (WGS) entry which is preliminary data.</text>
</comment>
<name>A0A832ZLA2_9EURY</name>
<dbReference type="Pfam" id="PF02463">
    <property type="entry name" value="SMC_N"/>
    <property type="match status" value="1"/>
</dbReference>
<keyword evidence="3 6" id="KW-0067">ATP-binding</keyword>
<feature type="domain" description="SMC hinge" evidence="7">
    <location>
        <begin position="527"/>
        <end position="640"/>
    </location>
</feature>
<protein>
    <recommendedName>
        <fullName evidence="6">Chromosome partition protein Smc</fullName>
    </recommendedName>
</protein>
<comment type="subunit">
    <text evidence="6">Homodimer.</text>
</comment>
<dbReference type="EMBL" id="DQUO01000054">
    <property type="protein sequence ID" value="HIP91556.1"/>
    <property type="molecule type" value="Genomic_DNA"/>
</dbReference>
<dbReference type="InterPro" id="IPR024704">
    <property type="entry name" value="SMC"/>
</dbReference>
<feature type="coiled-coil region" evidence="6">
    <location>
        <begin position="173"/>
        <end position="495"/>
    </location>
</feature>
<dbReference type="Proteomes" id="UP000618343">
    <property type="component" value="Unassembled WGS sequence"/>
</dbReference>
<dbReference type="GO" id="GO:0030261">
    <property type="term" value="P:chromosome condensation"/>
    <property type="evidence" value="ECO:0007669"/>
    <property type="project" value="InterPro"/>
</dbReference>
<dbReference type="Pfam" id="PF06470">
    <property type="entry name" value="SMC_hinge"/>
    <property type="match status" value="1"/>
</dbReference>
<comment type="subcellular location">
    <subcellularLocation>
        <location evidence="6">Cytoplasm</location>
    </subcellularLocation>
</comment>
<evidence type="ECO:0000256" key="2">
    <source>
        <dbReference type="ARBA" id="ARBA00022741"/>
    </source>
</evidence>
<dbReference type="GO" id="GO:0005737">
    <property type="term" value="C:cytoplasm"/>
    <property type="evidence" value="ECO:0007669"/>
    <property type="project" value="UniProtKB-SubCell"/>
</dbReference>
<comment type="function">
    <text evidence="6">Required for chromosome condensation and partitioning.</text>
</comment>
<evidence type="ECO:0000256" key="3">
    <source>
        <dbReference type="ARBA" id="ARBA00022840"/>
    </source>
</evidence>
<proteinExistence type="inferred from homology"/>
<dbReference type="GO" id="GO:0007059">
    <property type="term" value="P:chromosome segregation"/>
    <property type="evidence" value="ECO:0007669"/>
    <property type="project" value="UniProtKB-UniRule"/>
</dbReference>
<feature type="coiled-coil region" evidence="6">
    <location>
        <begin position="740"/>
        <end position="948"/>
    </location>
</feature>
<dbReference type="SUPFAM" id="SSF52540">
    <property type="entry name" value="P-loop containing nucleoside triphosphate hydrolases"/>
    <property type="match status" value="1"/>
</dbReference>
<dbReference type="GO" id="GO:0016887">
    <property type="term" value="F:ATP hydrolysis activity"/>
    <property type="evidence" value="ECO:0007669"/>
    <property type="project" value="InterPro"/>
</dbReference>
<evidence type="ECO:0000313" key="9">
    <source>
        <dbReference type="Proteomes" id="UP000618343"/>
    </source>
</evidence>
<keyword evidence="2 6" id="KW-0547">Nucleotide-binding</keyword>
<dbReference type="SMART" id="SM00968">
    <property type="entry name" value="SMC_hinge"/>
    <property type="match status" value="1"/>
</dbReference>
<evidence type="ECO:0000259" key="7">
    <source>
        <dbReference type="SMART" id="SM00968"/>
    </source>
</evidence>
<dbReference type="GO" id="GO:0006260">
    <property type="term" value="P:DNA replication"/>
    <property type="evidence" value="ECO:0007669"/>
    <property type="project" value="UniProtKB-UniRule"/>
</dbReference>
<evidence type="ECO:0000256" key="4">
    <source>
        <dbReference type="ARBA" id="ARBA00023054"/>
    </source>
</evidence>
<keyword evidence="1 6" id="KW-0963">Cytoplasm</keyword>
<reference evidence="8" key="1">
    <citation type="journal article" date="2020" name="ISME J.">
        <title>Gammaproteobacteria mediating utilization of methyl-, sulfur- and petroleum organic compounds in deep ocean hydrothermal plumes.</title>
        <authorList>
            <person name="Zhou Z."/>
            <person name="Liu Y."/>
            <person name="Pan J."/>
            <person name="Cron B.R."/>
            <person name="Toner B.M."/>
            <person name="Anantharaman K."/>
            <person name="Breier J.A."/>
            <person name="Dick G.J."/>
            <person name="Li M."/>
        </authorList>
    </citation>
    <scope>NUCLEOTIDE SEQUENCE</scope>
    <source>
        <strain evidence="8">SZUA-1471</strain>
    </source>
</reference>
<dbReference type="GO" id="GO:0003677">
    <property type="term" value="F:DNA binding"/>
    <property type="evidence" value="ECO:0007669"/>
    <property type="project" value="UniProtKB-UniRule"/>
</dbReference>
<dbReference type="NCBIfam" id="TIGR02168">
    <property type="entry name" value="SMC_prok_B"/>
    <property type="match status" value="1"/>
</dbReference>
<accession>A0A832ZLA2</accession>
<dbReference type="InterPro" id="IPR036277">
    <property type="entry name" value="SMC_hinge_sf"/>
</dbReference>
<dbReference type="GO" id="GO:0005524">
    <property type="term" value="F:ATP binding"/>
    <property type="evidence" value="ECO:0007669"/>
    <property type="project" value="UniProtKB-UniRule"/>
</dbReference>
<dbReference type="Gene3D" id="1.20.1060.20">
    <property type="match status" value="1"/>
</dbReference>
<dbReference type="GO" id="GO:0007062">
    <property type="term" value="P:sister chromatid cohesion"/>
    <property type="evidence" value="ECO:0007669"/>
    <property type="project" value="InterPro"/>
</dbReference>
<gene>
    <name evidence="6 8" type="primary">smc</name>
    <name evidence="8" type="ORF">EYH21_04585</name>
</gene>
<dbReference type="PIRSF" id="PIRSF005719">
    <property type="entry name" value="SMC"/>
    <property type="match status" value="1"/>
</dbReference>
<comment type="similarity">
    <text evidence="6">Belongs to the SMC family.</text>
</comment>
<dbReference type="HAMAP" id="MF_01894">
    <property type="entry name" value="Smc_prok"/>
    <property type="match status" value="1"/>
</dbReference>
<dbReference type="Gene3D" id="1.10.287.2610">
    <property type="match status" value="1"/>
</dbReference>
<dbReference type="AlphaFoldDB" id="A0A832ZLA2"/>
<feature type="binding site" evidence="6">
    <location>
        <begin position="32"/>
        <end position="39"/>
    </location>
    <ligand>
        <name>ATP</name>
        <dbReference type="ChEBI" id="CHEBI:30616"/>
    </ligand>
</feature>
<dbReference type="PANTHER" id="PTHR43977">
    <property type="entry name" value="STRUCTURAL MAINTENANCE OF CHROMOSOMES PROTEIN 3"/>
    <property type="match status" value="1"/>
</dbReference>
<dbReference type="InterPro" id="IPR027417">
    <property type="entry name" value="P-loop_NTPase"/>
</dbReference>
<dbReference type="Gene3D" id="3.40.50.300">
    <property type="entry name" value="P-loop containing nucleotide triphosphate hydrolases"/>
    <property type="match status" value="2"/>
</dbReference>
<keyword evidence="5 6" id="KW-0238">DNA-binding</keyword>
<evidence type="ECO:0000313" key="8">
    <source>
        <dbReference type="EMBL" id="HIP91556.1"/>
    </source>
</evidence>
<dbReference type="NCBIfam" id="TIGR02169">
    <property type="entry name" value="SMC_prok_A"/>
    <property type="match status" value="1"/>
</dbReference>
<dbReference type="InterPro" id="IPR011890">
    <property type="entry name" value="SMC_prok"/>
</dbReference>
<evidence type="ECO:0000256" key="5">
    <source>
        <dbReference type="ARBA" id="ARBA00023125"/>
    </source>
</evidence>
<organism evidence="8 9">
    <name type="scientific">Methanothermococcus okinawensis</name>
    <dbReference type="NCBI Taxonomy" id="155863"/>
    <lineage>
        <taxon>Archaea</taxon>
        <taxon>Methanobacteriati</taxon>
        <taxon>Methanobacteriota</taxon>
        <taxon>Methanomada group</taxon>
        <taxon>Methanococci</taxon>
        <taxon>Methanococcales</taxon>
        <taxon>Methanococcaceae</taxon>
        <taxon>Methanothermococcus</taxon>
    </lineage>
</organism>
<sequence>MVSLSEIHLKNFKSFKDTKLKIPLGFTAIVGPNGSGKSNIVDGICFVLGKTSPRSLRADRFKDLITYYRGKRAEYAEVTLFFDNRDRRIPVDGDRVGISRKVKLKGENNYYLIWYQGEVERRRKIRKSEVIDIFSRLSLGGERLNIILQGDVTKIVEMSPKERRKLLDEISGISEYDEKRERAQKELEKAREYIERIDIRIKEVESNLHRLKREKEEAERYIRLTEELKTANYILTSKRVEELRRKVRNMEKDIEKMEKSKERCIKEIGKIEEEISHLSQELKSVLEELRKKENEEILELHRAITELELTLESDRKTLNNILKELENSKSQLKYKMEELNNRRKKVEVLKDEILKKEEELRSIQEKLELLREERASLKSKIEQWERNIDVLKEREGKLTEELNRYQGELHRLRMKLSRVLGEIDRKSFQISKNKEEMERLRGELEALEREELDTRSIYRELEDVSVELELLRRKLEKLEEEKKLLQRRREKLYSEYVRERGRIKGLKEMENYSVDSTVRRILEANLPGVIDTVGNLGKTKEKYKTAVEVAGGSRLKYIVVRSVEDGIRAIEYLKRNNLGRAPFLPMDRVKGREAEHILEEGIVGRAIDLVEFKEEYRGIFNYVFGNTYIVKDLRTAKELSKRYRARFVSLEGDVIEPSGAMIGGSVKPSASIKVEIDTGKLEKIKEELRKIEERLNGRDGLIAEIERTDERINHLYSKKLELEGKLNFIRERERKKIETVKEYRRKIEELQSINKKLQEELEKLEMLREDLEYRIEDLEKNIEDAMGKREEILKELKSYEDSAVIRRIRELEEEIKELERREDSLKNDIEEKKTLIGDILIPRIEEIREEIGELTKKIEILEKNAEFYRGSVEKATKTLREKRERYERLNKSLEELKERRKKYEDRIEKLYRDKGELLKRVREIEREINRLSLEKVKWETKLEEEEKKLYKNNRDLKIGRLENMGVNELEEYIGEVERAIKKLEPVNMRAIEDYRYIEERYRELLSKRGEYEKDEEKYLQMIEEVERRKKEVFMEIFKKVSKNFQEIYRSIGGRGRLRLENPEDPFQGGLLIDASPQNKKLQSLDMMSGGEKSLTALAFLFAIQRLTPAPFYVLDEVDATLDAKNASLIGDMIKNASRDSQFIVISHREQMISKADTLYGVYMENGISKVVGIKLDSEEG</sequence>
<dbReference type="Gene3D" id="1.10.287.1490">
    <property type="match status" value="1"/>
</dbReference>
<keyword evidence="4 6" id="KW-0175">Coiled coil</keyword>
<dbReference type="GO" id="GO:0005694">
    <property type="term" value="C:chromosome"/>
    <property type="evidence" value="ECO:0007669"/>
    <property type="project" value="InterPro"/>
</dbReference>
<dbReference type="SUPFAM" id="SSF75553">
    <property type="entry name" value="Smc hinge domain"/>
    <property type="match status" value="1"/>
</dbReference>